<organism evidence="1 2">
    <name type="scientific">Mycena pura</name>
    <dbReference type="NCBI Taxonomy" id="153505"/>
    <lineage>
        <taxon>Eukaryota</taxon>
        <taxon>Fungi</taxon>
        <taxon>Dikarya</taxon>
        <taxon>Basidiomycota</taxon>
        <taxon>Agaricomycotina</taxon>
        <taxon>Agaricomycetes</taxon>
        <taxon>Agaricomycetidae</taxon>
        <taxon>Agaricales</taxon>
        <taxon>Marasmiineae</taxon>
        <taxon>Mycenaceae</taxon>
        <taxon>Mycena</taxon>
    </lineage>
</organism>
<protein>
    <submittedName>
        <fullName evidence="1">Uncharacterized protein</fullName>
    </submittedName>
</protein>
<dbReference type="Proteomes" id="UP001219525">
    <property type="component" value="Unassembled WGS sequence"/>
</dbReference>
<name>A0AAD6Y4A6_9AGAR</name>
<evidence type="ECO:0000313" key="2">
    <source>
        <dbReference type="Proteomes" id="UP001219525"/>
    </source>
</evidence>
<reference evidence="1" key="1">
    <citation type="submission" date="2023-03" db="EMBL/GenBank/DDBJ databases">
        <title>Massive genome expansion in bonnet fungi (Mycena s.s.) driven by repeated elements and novel gene families across ecological guilds.</title>
        <authorList>
            <consortium name="Lawrence Berkeley National Laboratory"/>
            <person name="Harder C.B."/>
            <person name="Miyauchi S."/>
            <person name="Viragh M."/>
            <person name="Kuo A."/>
            <person name="Thoen E."/>
            <person name="Andreopoulos B."/>
            <person name="Lu D."/>
            <person name="Skrede I."/>
            <person name="Drula E."/>
            <person name="Henrissat B."/>
            <person name="Morin E."/>
            <person name="Kohler A."/>
            <person name="Barry K."/>
            <person name="LaButti K."/>
            <person name="Morin E."/>
            <person name="Salamov A."/>
            <person name="Lipzen A."/>
            <person name="Mereny Z."/>
            <person name="Hegedus B."/>
            <person name="Baldrian P."/>
            <person name="Stursova M."/>
            <person name="Weitz H."/>
            <person name="Taylor A."/>
            <person name="Grigoriev I.V."/>
            <person name="Nagy L.G."/>
            <person name="Martin F."/>
            <person name="Kauserud H."/>
        </authorList>
    </citation>
    <scope>NUCLEOTIDE SEQUENCE</scope>
    <source>
        <strain evidence="1">9144</strain>
    </source>
</reference>
<gene>
    <name evidence="1" type="ORF">GGX14DRAFT_403630</name>
</gene>
<dbReference type="AlphaFoldDB" id="A0AAD6Y4A6"/>
<keyword evidence="2" id="KW-1185">Reference proteome</keyword>
<proteinExistence type="predicted"/>
<comment type="caution">
    <text evidence="1">The sequence shown here is derived from an EMBL/GenBank/DDBJ whole genome shotgun (WGS) entry which is preliminary data.</text>
</comment>
<dbReference type="EMBL" id="JARJCW010000087">
    <property type="protein sequence ID" value="KAJ7195896.1"/>
    <property type="molecule type" value="Genomic_DNA"/>
</dbReference>
<accession>A0AAD6Y4A6</accession>
<evidence type="ECO:0000313" key="1">
    <source>
        <dbReference type="EMBL" id="KAJ7195896.1"/>
    </source>
</evidence>
<sequence length="222" mass="24440">MSSPSYCIPRRRAGADRTTLAPQGSRLDVFLQHTTATLRGGATSLALTHLEAPSACGEERVRYVREAPRVHAHEAQHLRAHVRPSYARASPVTARGERTPDATAVRARVSDDVQRVQCGALRRSVRPVRLAAASCIPSFVFRKSQAADLQVEVEVFKGRERNKGLADRVDKPAGVVSLPPTCDTVSANHGWDAGLTRRCARSAGFRQDNEIEWAKYRHPAWT</sequence>